<dbReference type="PANTHER" id="PTHR30574">
    <property type="entry name" value="INNER MEMBRANE PROTEIN YEDE"/>
    <property type="match status" value="1"/>
</dbReference>
<evidence type="ECO:0000256" key="7">
    <source>
        <dbReference type="ARBA" id="ARBA00023136"/>
    </source>
</evidence>
<comment type="similarity">
    <text evidence="8">Belongs to the TsuA/YedE (TC 9.B.102) family.</text>
</comment>
<feature type="transmembrane region" description="Helical" evidence="9">
    <location>
        <begin position="298"/>
        <end position="319"/>
    </location>
</feature>
<name>A0A3E2WQ19_9FIRM</name>
<protein>
    <submittedName>
        <fullName evidence="10">YedE-related selenium metabolism membrane protein</fullName>
    </submittedName>
</protein>
<dbReference type="PANTHER" id="PTHR30574:SF1">
    <property type="entry name" value="SULPHUR TRANSPORT DOMAIN-CONTAINING PROTEIN"/>
    <property type="match status" value="1"/>
</dbReference>
<feature type="transmembrane region" description="Helical" evidence="9">
    <location>
        <begin position="186"/>
        <end position="205"/>
    </location>
</feature>
<evidence type="ECO:0000313" key="11">
    <source>
        <dbReference type="Proteomes" id="UP000261111"/>
    </source>
</evidence>
<dbReference type="Pfam" id="PF04143">
    <property type="entry name" value="Sulf_transp"/>
    <property type="match status" value="2"/>
</dbReference>
<dbReference type="GO" id="GO:0005886">
    <property type="term" value="C:plasma membrane"/>
    <property type="evidence" value="ECO:0007669"/>
    <property type="project" value="UniProtKB-SubCell"/>
</dbReference>
<keyword evidence="6 9" id="KW-1133">Transmembrane helix</keyword>
<keyword evidence="7 9" id="KW-0472">Membrane</keyword>
<feature type="transmembrane region" description="Helical" evidence="9">
    <location>
        <begin position="339"/>
        <end position="357"/>
    </location>
</feature>
<dbReference type="RefSeq" id="WP_025654650.1">
    <property type="nucleotide sequence ID" value="NZ_QVIA01000018.1"/>
</dbReference>
<evidence type="ECO:0000313" key="10">
    <source>
        <dbReference type="EMBL" id="RGC28840.1"/>
    </source>
</evidence>
<dbReference type="NCBIfam" id="TIGR04112">
    <property type="entry name" value="seleno_YedE"/>
    <property type="match status" value="1"/>
</dbReference>
<evidence type="ECO:0000256" key="9">
    <source>
        <dbReference type="SAM" id="Phobius"/>
    </source>
</evidence>
<feature type="transmembrane region" description="Helical" evidence="9">
    <location>
        <begin position="226"/>
        <end position="245"/>
    </location>
</feature>
<evidence type="ECO:0000256" key="2">
    <source>
        <dbReference type="ARBA" id="ARBA00022448"/>
    </source>
</evidence>
<evidence type="ECO:0000256" key="5">
    <source>
        <dbReference type="ARBA" id="ARBA00022692"/>
    </source>
</evidence>
<feature type="transmembrane region" description="Helical" evidence="9">
    <location>
        <begin position="265"/>
        <end position="286"/>
    </location>
</feature>
<dbReference type="GeneID" id="93332604"/>
<dbReference type="PROSITE" id="PS51257">
    <property type="entry name" value="PROKAR_LIPOPROTEIN"/>
    <property type="match status" value="1"/>
</dbReference>
<keyword evidence="2" id="KW-0813">Transport</keyword>
<dbReference type="InterPro" id="IPR007272">
    <property type="entry name" value="Sulf_transp_TsuA/YedE"/>
</dbReference>
<keyword evidence="5 9" id="KW-0812">Transmembrane</keyword>
<gene>
    <name evidence="10" type="ORF">DWX41_15330</name>
</gene>
<keyword evidence="4" id="KW-0997">Cell inner membrane</keyword>
<keyword evidence="3" id="KW-1003">Cell membrane</keyword>
<evidence type="ECO:0000256" key="1">
    <source>
        <dbReference type="ARBA" id="ARBA00004429"/>
    </source>
</evidence>
<evidence type="ECO:0000256" key="3">
    <source>
        <dbReference type="ARBA" id="ARBA00022475"/>
    </source>
</evidence>
<feature type="transmembrane region" description="Helical" evidence="9">
    <location>
        <begin position="63"/>
        <end position="80"/>
    </location>
</feature>
<feature type="transmembrane region" description="Helical" evidence="9">
    <location>
        <begin position="161"/>
        <end position="180"/>
    </location>
</feature>
<dbReference type="Proteomes" id="UP000261111">
    <property type="component" value="Unassembled WGS sequence"/>
</dbReference>
<dbReference type="InterPro" id="IPR026366">
    <property type="entry name" value="Seleno_YedE"/>
</dbReference>
<dbReference type="AlphaFoldDB" id="A0A3E2WQ19"/>
<proteinExistence type="inferred from homology"/>
<comment type="subcellular location">
    <subcellularLocation>
        <location evidence="1">Cell inner membrane</location>
        <topology evidence="1">Multi-pass membrane protein</topology>
    </subcellularLocation>
</comment>
<accession>A0A3E2WQ19</accession>
<sequence length="370" mass="38447">MNLSDSKKKLAIAGAVCGLVAACLAYFGNPANMAFCIACFIRDTAGALGMHQAEAVQYARPEIIGLVLGAFIISVLTKEYRSTAGSSPMTRFILGMVIMIGSLVFLGCPLRMVIRMSAGDLNAWVALIGFILGVGTGVFALKKGFSLGRAHVTNKMSGAVLPALMFGVLILAAATTLLKASEAGPGSMHAPIILSLLGGLVFGAMAQKSRMCFAGGIRDVILMRNFDLLTVIGGLFVVMLIFNIASGRFVLGFNTPGVIAHSEHLWNILGMYAVGFAAVLAGGCPLRQLILAGQGSSDSAVTVLGMFAGAAACHNFGLAASGTALNAETKELVNGAVPFNGKAAVIICIAVCFIIAFTNRRKDFHTYPST</sequence>
<feature type="transmembrane region" description="Helical" evidence="9">
    <location>
        <begin position="124"/>
        <end position="141"/>
    </location>
</feature>
<evidence type="ECO:0000256" key="4">
    <source>
        <dbReference type="ARBA" id="ARBA00022519"/>
    </source>
</evidence>
<dbReference type="EMBL" id="QVIA01000018">
    <property type="protein sequence ID" value="RGC28840.1"/>
    <property type="molecule type" value="Genomic_DNA"/>
</dbReference>
<reference evidence="10 11" key="1">
    <citation type="submission" date="2018-08" db="EMBL/GenBank/DDBJ databases">
        <title>A genome reference for cultivated species of the human gut microbiota.</title>
        <authorList>
            <person name="Zou Y."/>
            <person name="Xue W."/>
            <person name="Luo G."/>
        </authorList>
    </citation>
    <scope>NUCLEOTIDE SEQUENCE [LARGE SCALE GENOMIC DNA]</scope>
    <source>
        <strain evidence="10 11">AF19-21</strain>
    </source>
</reference>
<organism evidence="10 11">
    <name type="scientific">Hungatella hathewayi</name>
    <dbReference type="NCBI Taxonomy" id="154046"/>
    <lineage>
        <taxon>Bacteria</taxon>
        <taxon>Bacillati</taxon>
        <taxon>Bacillota</taxon>
        <taxon>Clostridia</taxon>
        <taxon>Lachnospirales</taxon>
        <taxon>Lachnospiraceae</taxon>
        <taxon>Hungatella</taxon>
    </lineage>
</organism>
<evidence type="ECO:0000256" key="8">
    <source>
        <dbReference type="ARBA" id="ARBA00035655"/>
    </source>
</evidence>
<evidence type="ECO:0000256" key="6">
    <source>
        <dbReference type="ARBA" id="ARBA00022989"/>
    </source>
</evidence>
<feature type="transmembrane region" description="Helical" evidence="9">
    <location>
        <begin position="92"/>
        <end position="112"/>
    </location>
</feature>
<comment type="caution">
    <text evidence="10">The sequence shown here is derived from an EMBL/GenBank/DDBJ whole genome shotgun (WGS) entry which is preliminary data.</text>
</comment>